<feature type="domain" description="HTH lysR-type" evidence="5">
    <location>
        <begin position="1"/>
        <end position="59"/>
    </location>
</feature>
<dbReference type="InterPro" id="IPR036390">
    <property type="entry name" value="WH_DNA-bd_sf"/>
</dbReference>
<dbReference type="InterPro" id="IPR036388">
    <property type="entry name" value="WH-like_DNA-bd_sf"/>
</dbReference>
<evidence type="ECO:0000256" key="3">
    <source>
        <dbReference type="ARBA" id="ARBA00023125"/>
    </source>
</evidence>
<dbReference type="SUPFAM" id="SSF53850">
    <property type="entry name" value="Periplasmic binding protein-like II"/>
    <property type="match status" value="1"/>
</dbReference>
<evidence type="ECO:0000313" key="7">
    <source>
        <dbReference type="Proteomes" id="UP000220629"/>
    </source>
</evidence>
<evidence type="ECO:0000313" key="6">
    <source>
        <dbReference type="EMBL" id="PEH42686.1"/>
    </source>
</evidence>
<dbReference type="Proteomes" id="UP000220629">
    <property type="component" value="Unassembled WGS sequence"/>
</dbReference>
<organism evidence="6 7">
    <name type="scientific">Burkholderia gladioli</name>
    <name type="common">Pseudomonas marginata</name>
    <name type="synonym">Phytomonas marginata</name>
    <dbReference type="NCBI Taxonomy" id="28095"/>
    <lineage>
        <taxon>Bacteria</taxon>
        <taxon>Pseudomonadati</taxon>
        <taxon>Pseudomonadota</taxon>
        <taxon>Betaproteobacteria</taxon>
        <taxon>Burkholderiales</taxon>
        <taxon>Burkholderiaceae</taxon>
        <taxon>Burkholderia</taxon>
    </lineage>
</organism>
<dbReference type="CDD" id="cd08472">
    <property type="entry name" value="PBP2_CrgA_like_3"/>
    <property type="match status" value="1"/>
</dbReference>
<dbReference type="PANTHER" id="PTHR30537:SF17">
    <property type="entry name" value="LYSR-FAMILY REGULATORY PROTEIN"/>
    <property type="match status" value="1"/>
</dbReference>
<sequence length="324" mass="35798">MDRFDAMQAFVRVVEAGSFTKAAETLHMSKTTVTQLVQQLEARLRVKLLNRTTRRLNVTADGAAFYERALRLLADMDDAETSLSDASALPRGRLRVDVPSPLARLILVPALPAFYARYPDIQLDMGVSDRRVDLIGENVDCVVRGGELSDQSLMARRVGDLQLGVYAAPAYLERMGRPAHPRELENTAHRIVGFRWARTGHVFPYAMQREDERISVQGRHVLAVDDGNAYLAAGLAGLGVLWLPDYMARAPRANGELLPLFEDWRLDPMPLYVAFPPNRHVSAKLRVFIDWIAALMDEHAPVIAPARTEAPAPAGAAPRTTGAA</sequence>
<dbReference type="Gene3D" id="3.40.190.10">
    <property type="entry name" value="Periplasmic binding protein-like II"/>
    <property type="match status" value="2"/>
</dbReference>
<dbReference type="Gene3D" id="1.10.10.10">
    <property type="entry name" value="Winged helix-like DNA-binding domain superfamily/Winged helix DNA-binding domain"/>
    <property type="match status" value="1"/>
</dbReference>
<dbReference type="FunFam" id="1.10.10.10:FF:000001">
    <property type="entry name" value="LysR family transcriptional regulator"/>
    <property type="match status" value="1"/>
</dbReference>
<dbReference type="GO" id="GO:0006351">
    <property type="term" value="P:DNA-templated transcription"/>
    <property type="evidence" value="ECO:0007669"/>
    <property type="project" value="TreeGrafter"/>
</dbReference>
<evidence type="ECO:0000256" key="2">
    <source>
        <dbReference type="ARBA" id="ARBA00023015"/>
    </source>
</evidence>
<name>A0A2A7SGM5_BURGA</name>
<dbReference type="EMBL" id="PDDY01000001">
    <property type="protein sequence ID" value="PEH42686.1"/>
    <property type="molecule type" value="Genomic_DNA"/>
</dbReference>
<comment type="similarity">
    <text evidence="1">Belongs to the LysR transcriptional regulatory family.</text>
</comment>
<evidence type="ECO:0000256" key="1">
    <source>
        <dbReference type="ARBA" id="ARBA00009437"/>
    </source>
</evidence>
<keyword evidence="4" id="KW-0804">Transcription</keyword>
<proteinExistence type="inferred from homology"/>
<reference evidence="7" key="1">
    <citation type="submission" date="2017-09" db="EMBL/GenBank/DDBJ databases">
        <title>FDA dAtabase for Regulatory Grade micrObial Sequences (FDA-ARGOS): Supporting development and validation of Infectious Disease Dx tests.</title>
        <authorList>
            <person name="Minogue T."/>
            <person name="Wolcott M."/>
            <person name="Wasieloski L."/>
            <person name="Aguilar W."/>
            <person name="Moore D."/>
            <person name="Tallon L."/>
            <person name="Sadzewicz L."/>
            <person name="Ott S."/>
            <person name="Zhao X."/>
            <person name="Nagaraj S."/>
            <person name="Vavikolanu K."/>
            <person name="Aluvathingal J."/>
            <person name="Nadendla S."/>
            <person name="Sichtig H."/>
        </authorList>
    </citation>
    <scope>NUCLEOTIDE SEQUENCE [LARGE SCALE GENOMIC DNA]</scope>
    <source>
        <strain evidence="7">FDAARGOS_390</strain>
    </source>
</reference>
<dbReference type="Pfam" id="PF03466">
    <property type="entry name" value="LysR_substrate"/>
    <property type="match status" value="1"/>
</dbReference>
<comment type="caution">
    <text evidence="6">The sequence shown here is derived from an EMBL/GenBank/DDBJ whole genome shotgun (WGS) entry which is preliminary data.</text>
</comment>
<dbReference type="PROSITE" id="PS50931">
    <property type="entry name" value="HTH_LYSR"/>
    <property type="match status" value="1"/>
</dbReference>
<accession>A0A2A7SGM5</accession>
<dbReference type="InterPro" id="IPR005119">
    <property type="entry name" value="LysR_subst-bd"/>
</dbReference>
<keyword evidence="2" id="KW-0805">Transcription regulation</keyword>
<gene>
    <name evidence="6" type="ORF">CRM94_11270</name>
</gene>
<dbReference type="RefSeq" id="WP_098152535.1">
    <property type="nucleotide sequence ID" value="NZ_CADEQH010000021.1"/>
</dbReference>
<protein>
    <submittedName>
        <fullName evidence="6">LysR family transcriptional regulator</fullName>
    </submittedName>
</protein>
<evidence type="ECO:0000256" key="4">
    <source>
        <dbReference type="ARBA" id="ARBA00023163"/>
    </source>
</evidence>
<dbReference type="AlphaFoldDB" id="A0A2A7SGM5"/>
<keyword evidence="3" id="KW-0238">DNA-binding</keyword>
<dbReference type="InterPro" id="IPR000847">
    <property type="entry name" value="LysR_HTH_N"/>
</dbReference>
<evidence type="ECO:0000259" key="5">
    <source>
        <dbReference type="PROSITE" id="PS50931"/>
    </source>
</evidence>
<dbReference type="Pfam" id="PF00126">
    <property type="entry name" value="HTH_1"/>
    <property type="match status" value="1"/>
</dbReference>
<dbReference type="GO" id="GO:0003700">
    <property type="term" value="F:DNA-binding transcription factor activity"/>
    <property type="evidence" value="ECO:0007669"/>
    <property type="project" value="InterPro"/>
</dbReference>
<dbReference type="SUPFAM" id="SSF46785">
    <property type="entry name" value="Winged helix' DNA-binding domain"/>
    <property type="match status" value="1"/>
</dbReference>
<dbReference type="GO" id="GO:0043565">
    <property type="term" value="F:sequence-specific DNA binding"/>
    <property type="evidence" value="ECO:0007669"/>
    <property type="project" value="TreeGrafter"/>
</dbReference>
<dbReference type="InterPro" id="IPR058163">
    <property type="entry name" value="LysR-type_TF_proteobact-type"/>
</dbReference>
<dbReference type="PANTHER" id="PTHR30537">
    <property type="entry name" value="HTH-TYPE TRANSCRIPTIONAL REGULATOR"/>
    <property type="match status" value="1"/>
</dbReference>